<evidence type="ECO:0000256" key="1">
    <source>
        <dbReference type="SAM" id="MobiDB-lite"/>
    </source>
</evidence>
<dbReference type="Proteomes" id="UP001172159">
    <property type="component" value="Unassembled WGS sequence"/>
</dbReference>
<evidence type="ECO:0000313" key="3">
    <source>
        <dbReference type="EMBL" id="KAK0707201.1"/>
    </source>
</evidence>
<feature type="region of interest" description="Disordered" evidence="1">
    <location>
        <begin position="221"/>
        <end position="253"/>
    </location>
</feature>
<dbReference type="Gene3D" id="1.25.40.10">
    <property type="entry name" value="Tetratricopeptide repeat domain"/>
    <property type="match status" value="1"/>
</dbReference>
<dbReference type="InterPro" id="IPR011990">
    <property type="entry name" value="TPR-like_helical_dom_sf"/>
</dbReference>
<evidence type="ECO:0000313" key="4">
    <source>
        <dbReference type="Proteomes" id="UP001172159"/>
    </source>
</evidence>
<dbReference type="EMBL" id="JAUKTV010000019">
    <property type="protein sequence ID" value="KAK0707201.1"/>
    <property type="molecule type" value="Genomic_DNA"/>
</dbReference>
<dbReference type="Pfam" id="PF17111">
    <property type="entry name" value="PigL_N"/>
    <property type="match status" value="1"/>
</dbReference>
<proteinExistence type="predicted"/>
<feature type="domain" description="Azaphilone pigments biosynthesis cluster protein L N-terminal" evidence="2">
    <location>
        <begin position="1"/>
        <end position="192"/>
    </location>
</feature>
<comment type="caution">
    <text evidence="3">The sequence shown here is derived from an EMBL/GenBank/DDBJ whole genome shotgun (WGS) entry which is preliminary data.</text>
</comment>
<sequence>MDPLSIAVGAVGLANGCTTVVKAIYTWVDDTIYIDENVRGLCEEVTALSRVLEAVSNASKQAPRLVIAEIDPKGNLWTTVKATLSGIEAVLAKLNQLLVQVQKRTGFFSRRLFRKPAKQIRLARKSKEIAVYRNRVKSYSSAMSTALQMINVCLSIQNNSSHDVVSELLAALSSQVDRVELALHPTHHSTARAPRKNREDDGLQQNVQQFVDMARTFHSSASNVAKGGPRSTVRGNKIAGNPSTAVQRSAPYGGPSATSYFDAEAIDKQLDMLEHRRRWSEPEDEFETDMVKRLEELGRTCQLAGDHARAGLFFRKVLERVERPGVSIPHDTTPTKIKLAFTCLCQASWAEAESILIPMAWESAVADLSVYTGLHMLAMHYLLNKDYESCERLCKRALWGYRKIYGKDHSTCWEALELLAVTCDLQENREEAMAYRSFIPQSFTPVMRNDPMKYMEILAAAFRINPYLYPDDHTISKDWQKRL</sequence>
<protein>
    <recommendedName>
        <fullName evidence="2">Azaphilone pigments biosynthesis cluster protein L N-terminal domain-containing protein</fullName>
    </recommendedName>
</protein>
<dbReference type="InterPro" id="IPR031348">
    <property type="entry name" value="PigL_N"/>
</dbReference>
<gene>
    <name evidence="3" type="ORF">B0T21DRAFT_377366</name>
</gene>
<organism evidence="3 4">
    <name type="scientific">Apiosordaria backusii</name>
    <dbReference type="NCBI Taxonomy" id="314023"/>
    <lineage>
        <taxon>Eukaryota</taxon>
        <taxon>Fungi</taxon>
        <taxon>Dikarya</taxon>
        <taxon>Ascomycota</taxon>
        <taxon>Pezizomycotina</taxon>
        <taxon>Sordariomycetes</taxon>
        <taxon>Sordariomycetidae</taxon>
        <taxon>Sordariales</taxon>
        <taxon>Lasiosphaeriaceae</taxon>
        <taxon>Apiosordaria</taxon>
    </lineage>
</organism>
<name>A0AA40A0R6_9PEZI</name>
<dbReference type="SUPFAM" id="SSF48452">
    <property type="entry name" value="TPR-like"/>
    <property type="match status" value="1"/>
</dbReference>
<dbReference type="AlphaFoldDB" id="A0AA40A0R6"/>
<evidence type="ECO:0000259" key="2">
    <source>
        <dbReference type="Pfam" id="PF17111"/>
    </source>
</evidence>
<reference evidence="3" key="1">
    <citation type="submission" date="2023-06" db="EMBL/GenBank/DDBJ databases">
        <title>Genome-scale phylogeny and comparative genomics of the fungal order Sordariales.</title>
        <authorList>
            <consortium name="Lawrence Berkeley National Laboratory"/>
            <person name="Hensen N."/>
            <person name="Bonometti L."/>
            <person name="Westerberg I."/>
            <person name="Brannstrom I.O."/>
            <person name="Guillou S."/>
            <person name="Cros-Aarteil S."/>
            <person name="Calhoun S."/>
            <person name="Haridas S."/>
            <person name="Kuo A."/>
            <person name="Mondo S."/>
            <person name="Pangilinan J."/>
            <person name="Riley R."/>
            <person name="Labutti K."/>
            <person name="Andreopoulos B."/>
            <person name="Lipzen A."/>
            <person name="Chen C."/>
            <person name="Yanf M."/>
            <person name="Daum C."/>
            <person name="Ng V."/>
            <person name="Clum A."/>
            <person name="Steindorff A."/>
            <person name="Ohm R."/>
            <person name="Martin F."/>
            <person name="Silar P."/>
            <person name="Natvig D."/>
            <person name="Lalanne C."/>
            <person name="Gautier V."/>
            <person name="Ament-Velasquez S.L."/>
            <person name="Kruys A."/>
            <person name="Hutchinson M.I."/>
            <person name="Powell A.J."/>
            <person name="Barry K."/>
            <person name="Miller A.N."/>
            <person name="Grigoriev I.V."/>
            <person name="Debuchy R."/>
            <person name="Gladieux P."/>
            <person name="Thoren M.H."/>
            <person name="Johannesson H."/>
        </authorList>
    </citation>
    <scope>NUCLEOTIDE SEQUENCE</scope>
    <source>
        <strain evidence="3">CBS 540.89</strain>
    </source>
</reference>
<accession>A0AA40A0R6</accession>
<keyword evidence="4" id="KW-1185">Reference proteome</keyword>